<dbReference type="Proteomes" id="UP000184391">
    <property type="component" value="Unassembled WGS sequence"/>
</dbReference>
<proteinExistence type="predicted"/>
<accession>A0A1M7SV18</accession>
<gene>
    <name evidence="1" type="ORF">SAMN02745193_02421</name>
</gene>
<dbReference type="STRING" id="198312.SAMN02745193_02421"/>
<protein>
    <submittedName>
        <fullName evidence="1">Uncharacterized protein</fullName>
    </submittedName>
</protein>
<sequence>MLVTSERGESLRQYMGWSLQIANPIVRVPEENRVGSPGRLSEQRVGGGAVGGGFAAMRRNPRDFRFEQGDAIIQLGLRIGAEIFGGEARGCVAFGSGEIGFFHSNAASQAKRLAVNRQGGYSRLRCG</sequence>
<evidence type="ECO:0000313" key="1">
    <source>
        <dbReference type="EMBL" id="SHN62234.1"/>
    </source>
</evidence>
<organism evidence="1 2">
    <name type="scientific">Erythrobacter sanguineus</name>
    <dbReference type="NCBI Taxonomy" id="198312"/>
    <lineage>
        <taxon>Bacteria</taxon>
        <taxon>Pseudomonadati</taxon>
        <taxon>Pseudomonadota</taxon>
        <taxon>Alphaproteobacteria</taxon>
        <taxon>Sphingomonadales</taxon>
        <taxon>Erythrobacteraceae</taxon>
        <taxon>Erythrobacter/Porphyrobacter group</taxon>
        <taxon>Erythrobacter</taxon>
    </lineage>
</organism>
<keyword evidence="2" id="KW-1185">Reference proteome</keyword>
<dbReference type="EMBL" id="FRDF01000014">
    <property type="protein sequence ID" value="SHN62234.1"/>
    <property type="molecule type" value="Genomic_DNA"/>
</dbReference>
<reference evidence="2" key="1">
    <citation type="submission" date="2016-12" db="EMBL/GenBank/DDBJ databases">
        <authorList>
            <person name="Varghese N."/>
            <person name="Submissions S."/>
        </authorList>
    </citation>
    <scope>NUCLEOTIDE SEQUENCE [LARGE SCALE GENOMIC DNA]</scope>
    <source>
        <strain evidence="2">DSM 11032</strain>
    </source>
</reference>
<evidence type="ECO:0000313" key="2">
    <source>
        <dbReference type="Proteomes" id="UP000184391"/>
    </source>
</evidence>
<name>A0A1M7SV18_9SPHN</name>
<dbReference type="AlphaFoldDB" id="A0A1M7SV18"/>